<reference evidence="2" key="1">
    <citation type="submission" date="2021-02" db="EMBL/GenBank/DDBJ databases">
        <title>Genome-Resolved Metagenomics of a Microbial Community Performing Photosynthetic Biological Nutrient Removal.</title>
        <authorList>
            <person name="Mcdaniel E.A."/>
        </authorList>
    </citation>
    <scope>NUCLEOTIDE SEQUENCE</scope>
    <source>
        <strain evidence="2">UWPOB_OBS1</strain>
    </source>
</reference>
<keyword evidence="1" id="KW-1133">Transmembrane helix</keyword>
<feature type="transmembrane region" description="Helical" evidence="1">
    <location>
        <begin position="28"/>
        <end position="51"/>
    </location>
</feature>
<dbReference type="SUPFAM" id="SSF103473">
    <property type="entry name" value="MFS general substrate transporter"/>
    <property type="match status" value="1"/>
</dbReference>
<feature type="transmembrane region" description="Helical" evidence="1">
    <location>
        <begin position="333"/>
        <end position="350"/>
    </location>
</feature>
<feature type="transmembrane region" description="Helical" evidence="1">
    <location>
        <begin position="310"/>
        <end position="327"/>
    </location>
</feature>
<sequence length="439" mass="47298">MNRVLKVSASTLVEADLIESKGRSKGQLFAFALAPIFLTSLADWSMLLYLASFAVFTTPGPTYDSQIRGSLLIFIPLIFFMTVTGYLSEKLSTLNNYKSNWNRLDKAKLFRLTMALALTSSQLRQTLSPEIIAALLCLILLSSHWSLLFILKKVLPSADKESFNKNLAPAVACWCLGQAVSLKLAPALTNTFGASWPLNICLILYLISIITVFFNQLESATPIQVQAKRKKENSSSKDPFPHGLMVGLMSLPAIALLTACSIFAVQGQVVQTSAQVFLPMSELAAGLSLSFAAGALLSPFIEQRLSIKKLWLVMSLLSLSLYLSGAICKGSSLAVFCLYASAALTGATAIGEEARFLSGLSQSGNSGVIISLRNVGVLFLSALIAIYLEENLSLVSSLYFLKELNAVGAVVVVASMLMAPITVVFGTKIKKLLAKNRDA</sequence>
<protein>
    <recommendedName>
        <fullName evidence="4">MFS transporter</fullName>
    </recommendedName>
</protein>
<dbReference type="EMBL" id="JAFLCK010000017">
    <property type="protein sequence ID" value="MBN8661223.1"/>
    <property type="molecule type" value="Genomic_DNA"/>
</dbReference>
<feature type="transmembrane region" description="Helical" evidence="1">
    <location>
        <begin position="196"/>
        <end position="218"/>
    </location>
</feature>
<feature type="transmembrane region" description="Helical" evidence="1">
    <location>
        <begin position="131"/>
        <end position="151"/>
    </location>
</feature>
<dbReference type="Gene3D" id="1.20.1250.20">
    <property type="entry name" value="MFS general substrate transporter like domains"/>
    <property type="match status" value="1"/>
</dbReference>
<name>A0A8J7PGQ2_9BACT</name>
<keyword evidence="1" id="KW-0472">Membrane</keyword>
<gene>
    <name evidence="2" type="ORF">J0M35_12725</name>
</gene>
<organism evidence="2 3">
    <name type="scientific">Candidatus Obscuribacter phosphatis</name>
    <dbReference type="NCBI Taxonomy" id="1906157"/>
    <lineage>
        <taxon>Bacteria</taxon>
        <taxon>Bacillati</taxon>
        <taxon>Candidatus Melainabacteria</taxon>
        <taxon>Candidatus Obscuribacterales</taxon>
        <taxon>Candidatus Obscuribacteraceae</taxon>
        <taxon>Candidatus Obscuribacter</taxon>
    </lineage>
</organism>
<feature type="transmembrane region" description="Helical" evidence="1">
    <location>
        <begin position="408"/>
        <end position="427"/>
    </location>
</feature>
<evidence type="ECO:0008006" key="4">
    <source>
        <dbReference type="Google" id="ProtNLM"/>
    </source>
</evidence>
<evidence type="ECO:0000256" key="1">
    <source>
        <dbReference type="SAM" id="Phobius"/>
    </source>
</evidence>
<feature type="transmembrane region" description="Helical" evidence="1">
    <location>
        <begin position="276"/>
        <end position="298"/>
    </location>
</feature>
<dbReference type="Proteomes" id="UP000664277">
    <property type="component" value="Unassembled WGS sequence"/>
</dbReference>
<keyword evidence="1" id="KW-0812">Transmembrane</keyword>
<feature type="transmembrane region" description="Helical" evidence="1">
    <location>
        <begin position="239"/>
        <end position="264"/>
    </location>
</feature>
<evidence type="ECO:0000313" key="2">
    <source>
        <dbReference type="EMBL" id="MBN8661223.1"/>
    </source>
</evidence>
<accession>A0A8J7PGQ2</accession>
<proteinExistence type="predicted"/>
<dbReference type="InterPro" id="IPR036259">
    <property type="entry name" value="MFS_trans_sf"/>
</dbReference>
<dbReference type="AlphaFoldDB" id="A0A8J7PGQ2"/>
<evidence type="ECO:0000313" key="3">
    <source>
        <dbReference type="Proteomes" id="UP000664277"/>
    </source>
</evidence>
<comment type="caution">
    <text evidence="2">The sequence shown here is derived from an EMBL/GenBank/DDBJ whole genome shotgun (WGS) entry which is preliminary data.</text>
</comment>
<feature type="transmembrane region" description="Helical" evidence="1">
    <location>
        <begin position="71"/>
        <end position="88"/>
    </location>
</feature>
<feature type="transmembrane region" description="Helical" evidence="1">
    <location>
        <begin position="370"/>
        <end position="388"/>
    </location>
</feature>